<evidence type="ECO:0000313" key="2">
    <source>
        <dbReference type="EMBL" id="OFV69655.1"/>
    </source>
</evidence>
<dbReference type="SUPFAM" id="SSF82549">
    <property type="entry name" value="DAK1/DegV-like"/>
    <property type="match status" value="1"/>
</dbReference>
<accession>A0A1F2PF14</accession>
<gene>
    <name evidence="2" type="primary">dhaK_3</name>
    <name evidence="2" type="ORF">ACWI_27930</name>
</gene>
<evidence type="ECO:0000313" key="3">
    <source>
        <dbReference type="Proteomes" id="UP000176244"/>
    </source>
</evidence>
<dbReference type="Gene3D" id="3.30.1180.20">
    <property type="entry name" value="Dihydroxyacetone kinase, domain 2"/>
    <property type="match status" value="1"/>
</dbReference>
<dbReference type="EC" id="2.7.-.-" evidence="2"/>
<dbReference type="Gene3D" id="3.40.50.10440">
    <property type="entry name" value="Dihydroxyacetone kinase, domain 1"/>
    <property type="match status" value="1"/>
</dbReference>
<dbReference type="STRING" id="52694.ACWI_27930"/>
<proteinExistence type="predicted"/>
<dbReference type="FunFam" id="3.40.50.10440:FF:000001">
    <property type="entry name" value="Dihydroxyacetone kinase, DhaK subunit"/>
    <property type="match status" value="1"/>
</dbReference>
<reference evidence="2 3" key="1">
    <citation type="submission" date="2015-09" db="EMBL/GenBank/DDBJ databases">
        <title>Genome sequence of Acetobacterium wieringae DSM 1911.</title>
        <authorList>
            <person name="Poehlein A."/>
            <person name="Bengelsdorf F.R."/>
            <person name="Schiel-Bengelsdorf B."/>
            <person name="Duerre P."/>
            <person name="Daniel R."/>
        </authorList>
    </citation>
    <scope>NUCLEOTIDE SEQUENCE [LARGE SCALE GENOMIC DNA]</scope>
    <source>
        <strain evidence="2 3">DSM 1911</strain>
    </source>
</reference>
<dbReference type="EMBL" id="LKEU01000037">
    <property type="protein sequence ID" value="OFV69655.1"/>
    <property type="molecule type" value="Genomic_DNA"/>
</dbReference>
<dbReference type="AlphaFoldDB" id="A0A1F2PF14"/>
<keyword evidence="2" id="KW-0808">Transferase</keyword>
<dbReference type="RefSeq" id="WP_070372060.1">
    <property type="nucleotide sequence ID" value="NZ_LKEU01000037.1"/>
</dbReference>
<dbReference type="PANTHER" id="PTHR28629">
    <property type="entry name" value="TRIOKINASE/FMN CYCLASE"/>
    <property type="match status" value="1"/>
</dbReference>
<dbReference type="Proteomes" id="UP000176244">
    <property type="component" value="Unassembled WGS sequence"/>
</dbReference>
<name>A0A1F2PF14_9FIRM</name>
<dbReference type="GO" id="GO:0005829">
    <property type="term" value="C:cytosol"/>
    <property type="evidence" value="ECO:0007669"/>
    <property type="project" value="TreeGrafter"/>
</dbReference>
<dbReference type="InterPro" id="IPR004006">
    <property type="entry name" value="DhaK_dom"/>
</dbReference>
<sequence>MTMKKFINNPDNITAELLEGLALANPSILEVTDHNLIINKGLATADRVTIVTIGGAGHEPALEGFVGEGMIDISVVGDIFAAPGYKAVVEALKLADKGKGVLLVVLNHAGDMLAGDRTMKEVEKLGLNVIKVVTQEDIANAPRSDAANRRGLVGCVPLYKICGAAAAQGKSLTEVAALAQDFADNMATIAVACKTATHPQNGASFADLGEDEMEVGMGQHGEGGGGRQKMASADETAVIMADALLNDLDLKAGEEVMVIVNGTGATTIMEMLLVFRRVHKYLSEKGIKIVASWVEEVLTVQEQAGFQLFFARMDPEKLAFWEAPAKTPYLSR</sequence>
<dbReference type="Pfam" id="PF02733">
    <property type="entry name" value="Dak1"/>
    <property type="match status" value="1"/>
</dbReference>
<evidence type="ECO:0000259" key="1">
    <source>
        <dbReference type="PROSITE" id="PS51481"/>
    </source>
</evidence>
<dbReference type="PROSITE" id="PS51481">
    <property type="entry name" value="DHAK"/>
    <property type="match status" value="1"/>
</dbReference>
<dbReference type="GO" id="GO:0019563">
    <property type="term" value="P:glycerol catabolic process"/>
    <property type="evidence" value="ECO:0007669"/>
    <property type="project" value="TreeGrafter"/>
</dbReference>
<dbReference type="OrthoDB" id="9806345at2"/>
<comment type="caution">
    <text evidence="2">The sequence shown here is derived from an EMBL/GenBank/DDBJ whole genome shotgun (WGS) entry which is preliminary data.</text>
</comment>
<dbReference type="GO" id="GO:0004371">
    <property type="term" value="F:glycerone kinase activity"/>
    <property type="evidence" value="ECO:0007669"/>
    <property type="project" value="InterPro"/>
</dbReference>
<feature type="domain" description="DhaK" evidence="1">
    <location>
        <begin position="9"/>
        <end position="330"/>
    </location>
</feature>
<protein>
    <submittedName>
        <fullName evidence="2">PTS-dependent dihydroxyacetone kinase, dihydroxyacetone-binding subunit DhaK</fullName>
        <ecNumber evidence="2">2.7.-.-</ecNumber>
    </submittedName>
</protein>
<organism evidence="2 3">
    <name type="scientific">Acetobacterium wieringae</name>
    <dbReference type="NCBI Taxonomy" id="52694"/>
    <lineage>
        <taxon>Bacteria</taxon>
        <taxon>Bacillati</taxon>
        <taxon>Bacillota</taxon>
        <taxon>Clostridia</taxon>
        <taxon>Eubacteriales</taxon>
        <taxon>Eubacteriaceae</taxon>
        <taxon>Acetobacterium</taxon>
    </lineage>
</organism>
<keyword evidence="2" id="KW-0418">Kinase</keyword>
<dbReference type="InterPro" id="IPR050861">
    <property type="entry name" value="Dihydroxyacetone_Kinase"/>
</dbReference>
<dbReference type="PANTHER" id="PTHR28629:SF4">
    <property type="entry name" value="TRIOKINASE_FMN CYCLASE"/>
    <property type="match status" value="1"/>
</dbReference>